<evidence type="ECO:0000313" key="1">
    <source>
        <dbReference type="EMBL" id="KAK6802927.1"/>
    </source>
</evidence>
<keyword evidence="2" id="KW-1185">Reference proteome</keyword>
<protein>
    <submittedName>
        <fullName evidence="1">Uncharacterized protein</fullName>
    </submittedName>
</protein>
<reference evidence="1 2" key="1">
    <citation type="submission" date="2024-02" db="EMBL/GenBank/DDBJ databases">
        <title>de novo genome assembly of Solanum bulbocastanum strain 11H21.</title>
        <authorList>
            <person name="Hosaka A.J."/>
        </authorList>
    </citation>
    <scope>NUCLEOTIDE SEQUENCE [LARGE SCALE GENOMIC DNA]</scope>
    <source>
        <tissue evidence="1">Young leaves</tissue>
    </source>
</reference>
<accession>A0AAN8U1R9</accession>
<evidence type="ECO:0000313" key="2">
    <source>
        <dbReference type="Proteomes" id="UP001371456"/>
    </source>
</evidence>
<comment type="caution">
    <text evidence="1">The sequence shown here is derived from an EMBL/GenBank/DDBJ whole genome shotgun (WGS) entry which is preliminary data.</text>
</comment>
<dbReference type="AlphaFoldDB" id="A0AAN8U1R9"/>
<organism evidence="1 2">
    <name type="scientific">Solanum bulbocastanum</name>
    <name type="common">Wild potato</name>
    <dbReference type="NCBI Taxonomy" id="147425"/>
    <lineage>
        <taxon>Eukaryota</taxon>
        <taxon>Viridiplantae</taxon>
        <taxon>Streptophyta</taxon>
        <taxon>Embryophyta</taxon>
        <taxon>Tracheophyta</taxon>
        <taxon>Spermatophyta</taxon>
        <taxon>Magnoliopsida</taxon>
        <taxon>eudicotyledons</taxon>
        <taxon>Gunneridae</taxon>
        <taxon>Pentapetalae</taxon>
        <taxon>asterids</taxon>
        <taxon>lamiids</taxon>
        <taxon>Solanales</taxon>
        <taxon>Solanaceae</taxon>
        <taxon>Solanoideae</taxon>
        <taxon>Solaneae</taxon>
        <taxon>Solanum</taxon>
    </lineage>
</organism>
<proteinExistence type="predicted"/>
<dbReference type="EMBL" id="JBANQN010000001">
    <property type="protein sequence ID" value="KAK6802927.1"/>
    <property type="molecule type" value="Genomic_DNA"/>
</dbReference>
<gene>
    <name evidence="1" type="ORF">RDI58_000711</name>
</gene>
<dbReference type="Proteomes" id="UP001371456">
    <property type="component" value="Unassembled WGS sequence"/>
</dbReference>
<sequence length="32" mass="3552">MLSCIVESPYLALKALEVYQNNIVSTSLFASF</sequence>
<name>A0AAN8U1R9_SOLBU</name>